<accession>A8LYY8</accession>
<gene>
    <name evidence="1" type="ordered locus">Sare_1966</name>
</gene>
<dbReference type="KEGG" id="saq:Sare_1966"/>
<dbReference type="AlphaFoldDB" id="A8LYY8"/>
<name>A8LYY8_SALAI</name>
<dbReference type="EMBL" id="CP000850">
    <property type="protein sequence ID" value="ABV97851.1"/>
    <property type="molecule type" value="Genomic_DNA"/>
</dbReference>
<reference evidence="1" key="1">
    <citation type="submission" date="2007-10" db="EMBL/GenBank/DDBJ databases">
        <title>Complete sequence of Salinispora arenicola CNS-205.</title>
        <authorList>
            <consortium name="US DOE Joint Genome Institute"/>
            <person name="Copeland A."/>
            <person name="Lucas S."/>
            <person name="Lapidus A."/>
            <person name="Barry K."/>
            <person name="Glavina del Rio T."/>
            <person name="Dalin E."/>
            <person name="Tice H."/>
            <person name="Pitluck S."/>
            <person name="Foster B."/>
            <person name="Schmutz J."/>
            <person name="Larimer F."/>
            <person name="Land M."/>
            <person name="Hauser L."/>
            <person name="Kyrpides N."/>
            <person name="Ivanova N."/>
            <person name="Jensen P.R."/>
            <person name="Moore B.S."/>
            <person name="Penn K."/>
            <person name="Jenkins C."/>
            <person name="Udwary D."/>
            <person name="Xiang L."/>
            <person name="Gontang E."/>
            <person name="Richardson P."/>
        </authorList>
    </citation>
    <scope>NUCLEOTIDE SEQUENCE [LARGE SCALE GENOMIC DNA]</scope>
    <source>
        <strain evidence="1">CNS-205</strain>
    </source>
</reference>
<organism evidence="1">
    <name type="scientific">Salinispora arenicola (strain CNS-205)</name>
    <dbReference type="NCBI Taxonomy" id="391037"/>
    <lineage>
        <taxon>Bacteria</taxon>
        <taxon>Bacillati</taxon>
        <taxon>Actinomycetota</taxon>
        <taxon>Actinomycetes</taxon>
        <taxon>Micromonosporales</taxon>
        <taxon>Micromonosporaceae</taxon>
        <taxon>Salinispora</taxon>
    </lineage>
</organism>
<sequence length="95" mass="9957">MAQHCLVEVVLAVWWDGEDGEVVEFGGAAGVEDVVEGEESLCVAVSGGGETLGVVRRWWQWALPVQADGDGGEVVGGVDLAEEQGVFDPYFGYGG</sequence>
<evidence type="ECO:0000313" key="1">
    <source>
        <dbReference type="EMBL" id="ABV97851.1"/>
    </source>
</evidence>
<dbReference type="HOGENOM" id="CLU_2371106_0_0_11"/>
<proteinExistence type="predicted"/>
<protein>
    <submittedName>
        <fullName evidence="1">Uncharacterized protein</fullName>
    </submittedName>
</protein>